<feature type="domain" description="Glycoside hydrolase family 31 TIM barrel" evidence="3">
    <location>
        <begin position="271"/>
        <end position="597"/>
    </location>
</feature>
<dbReference type="AlphaFoldDB" id="A0A2W5T4L6"/>
<dbReference type="InterPro" id="IPR051816">
    <property type="entry name" value="Glycosyl_Hydrolase_31"/>
</dbReference>
<dbReference type="InterPro" id="IPR000322">
    <property type="entry name" value="Glyco_hydro_31_TIM"/>
</dbReference>
<dbReference type="SUPFAM" id="SSF51011">
    <property type="entry name" value="Glycosyl hydrolase domain"/>
    <property type="match status" value="1"/>
</dbReference>
<dbReference type="Gene3D" id="3.20.20.80">
    <property type="entry name" value="Glycosidases"/>
    <property type="match status" value="1"/>
</dbReference>
<accession>A0A2W5T4L6</accession>
<dbReference type="SUPFAM" id="SSF51445">
    <property type="entry name" value="(Trans)glycosidases"/>
    <property type="match status" value="1"/>
</dbReference>
<proteinExistence type="inferred from homology"/>
<gene>
    <name evidence="5" type="ORF">DI536_19520</name>
</gene>
<dbReference type="GO" id="GO:0030246">
    <property type="term" value="F:carbohydrate binding"/>
    <property type="evidence" value="ECO:0007669"/>
    <property type="project" value="InterPro"/>
</dbReference>
<dbReference type="EMBL" id="QFQP01000017">
    <property type="protein sequence ID" value="PZR10439.1"/>
    <property type="molecule type" value="Genomic_DNA"/>
</dbReference>
<evidence type="ECO:0000259" key="4">
    <source>
        <dbReference type="Pfam" id="PF21365"/>
    </source>
</evidence>
<dbReference type="PANTHER" id="PTHR43863:SF2">
    <property type="entry name" value="MALTASE-GLUCOAMYLASE"/>
    <property type="match status" value="1"/>
</dbReference>
<keyword evidence="2" id="KW-0326">Glycosidase</keyword>
<dbReference type="Pfam" id="PF21365">
    <property type="entry name" value="Glyco_hydro_31_3rd"/>
    <property type="match status" value="1"/>
</dbReference>
<dbReference type="SUPFAM" id="SSF74650">
    <property type="entry name" value="Galactose mutarotase-like"/>
    <property type="match status" value="1"/>
</dbReference>
<evidence type="ECO:0000313" key="6">
    <source>
        <dbReference type="Proteomes" id="UP000249061"/>
    </source>
</evidence>
<organism evidence="5 6">
    <name type="scientific">Archangium gephyra</name>
    <dbReference type="NCBI Taxonomy" id="48"/>
    <lineage>
        <taxon>Bacteria</taxon>
        <taxon>Pseudomonadati</taxon>
        <taxon>Myxococcota</taxon>
        <taxon>Myxococcia</taxon>
        <taxon>Myxococcales</taxon>
        <taxon>Cystobacterineae</taxon>
        <taxon>Archangiaceae</taxon>
        <taxon>Archangium</taxon>
    </lineage>
</organism>
<evidence type="ECO:0000313" key="5">
    <source>
        <dbReference type="EMBL" id="PZR10439.1"/>
    </source>
</evidence>
<dbReference type="GO" id="GO:0004553">
    <property type="term" value="F:hydrolase activity, hydrolyzing O-glycosyl compounds"/>
    <property type="evidence" value="ECO:0007669"/>
    <property type="project" value="InterPro"/>
</dbReference>
<dbReference type="InterPro" id="IPR011013">
    <property type="entry name" value="Gal_mutarotase_sf_dom"/>
</dbReference>
<dbReference type="InterPro" id="IPR017853">
    <property type="entry name" value="GH"/>
</dbReference>
<dbReference type="Pfam" id="PF01055">
    <property type="entry name" value="Glyco_hydro_31_2nd"/>
    <property type="match status" value="1"/>
</dbReference>
<comment type="similarity">
    <text evidence="1 2">Belongs to the glycosyl hydrolase 31 family.</text>
</comment>
<feature type="domain" description="Glycosyl hydrolase family 31 C-terminal" evidence="4">
    <location>
        <begin position="607"/>
        <end position="687"/>
    </location>
</feature>
<keyword evidence="2" id="KW-0378">Hydrolase</keyword>
<dbReference type="InterPro" id="IPR048395">
    <property type="entry name" value="Glyco_hydro_31_C"/>
</dbReference>
<dbReference type="InterPro" id="IPR013780">
    <property type="entry name" value="Glyco_hydro_b"/>
</dbReference>
<dbReference type="PANTHER" id="PTHR43863">
    <property type="entry name" value="HYDROLASE, PUTATIVE (AFU_ORTHOLOGUE AFUA_1G03140)-RELATED"/>
    <property type="match status" value="1"/>
</dbReference>
<evidence type="ECO:0000256" key="2">
    <source>
        <dbReference type="RuleBase" id="RU361185"/>
    </source>
</evidence>
<name>A0A2W5T4L6_9BACT</name>
<evidence type="ECO:0000256" key="1">
    <source>
        <dbReference type="ARBA" id="ARBA00007806"/>
    </source>
</evidence>
<reference evidence="5 6" key="1">
    <citation type="submission" date="2017-08" db="EMBL/GenBank/DDBJ databases">
        <title>Infants hospitalized years apart are colonized by the same room-sourced microbial strains.</title>
        <authorList>
            <person name="Brooks B."/>
            <person name="Olm M.R."/>
            <person name="Firek B.A."/>
            <person name="Baker R."/>
            <person name="Thomas B.C."/>
            <person name="Morowitz M.J."/>
            <person name="Banfield J.F."/>
        </authorList>
    </citation>
    <scope>NUCLEOTIDE SEQUENCE [LARGE SCALE GENOMIC DNA]</scope>
    <source>
        <strain evidence="5">S2_003_000_R2_14</strain>
    </source>
</reference>
<comment type="caution">
    <text evidence="5">The sequence shown here is derived from an EMBL/GenBank/DDBJ whole genome shotgun (WGS) entry which is preliminary data.</text>
</comment>
<dbReference type="Proteomes" id="UP000249061">
    <property type="component" value="Unassembled WGS sequence"/>
</dbReference>
<evidence type="ECO:0000259" key="3">
    <source>
        <dbReference type="Pfam" id="PF01055"/>
    </source>
</evidence>
<dbReference type="Gene3D" id="2.60.40.1760">
    <property type="entry name" value="glycosyl hydrolase (family 31)"/>
    <property type="match status" value="1"/>
</dbReference>
<sequence>MRALLLGFVTVALLACPPPPQPPATALNGDDWSLTAQPDGALRFARGETTLATFPLDSFQVGMVTALDPQLSYDPYWLVVNDGFFTPQPPPGFVWRVPERGAAAMDGDALVLSLTYNRNLTATVRFTKASQGHLAAHFVPETEGAIGYLRIKPVADATEAFYGLGEWFDAANHRGKVRPLQLEADLTVESASTENHVAVPLLLGTRGWGLFVETIRHGVFDVAKSDPSRIDGMFGTAESSADGLKFHLFSAEHPLDLPREYFRVSAFPRPMADWATGPFIWRDESRDQAEVEDDVKKLRELDLATSGMWIDRPYASYVNSFDFEPAKFPDAGAMVNTLHAAGLRLALWHTPYVEPGSPNRSAAQLHFPKEQGTMLNRWSPPLDFTRESAVIFWRNQLSNYTNAGVEGFKLDFAEDVVAGVSGKRGGWTFDDGQTDRTMTDGYPRVYHSVYRAMLANNDGFLLVRAARWGEQAVGVVVWPGDIDATLTKFGEKFTARDGDEVVGVGGLPSAIRAGISLSASGFPYFAADTGGYRHSPPDKETFMRWTQQSALMPVMQTGDSSSQPPWVFTPENGRDAEALENYRFFARLHLRLFPYFWAQVQSMRETGRPIVRAFGLAFPQLNQFPEDQYLLGDALLVAPIETRGATSRTVIKPPGRWFNFFTGEELVSETVNAALTELPLFLREGALVPMLRPTIDTIAEASDPGVESFVNEAGTLWVRVQPGEGEFTLHDGTRLTQSGRSLTATPGSSFKTSVVWEFVGVSATPSRSGAPLQEVQDLDAVSSGFTRSGSTVRIKTPLDGQPTGW</sequence>
<dbReference type="CDD" id="cd14752">
    <property type="entry name" value="GH31_N"/>
    <property type="match status" value="1"/>
</dbReference>
<protein>
    <submittedName>
        <fullName evidence="5">Uncharacterized protein</fullName>
    </submittedName>
</protein>
<dbReference type="GO" id="GO:0005975">
    <property type="term" value="P:carbohydrate metabolic process"/>
    <property type="evidence" value="ECO:0007669"/>
    <property type="project" value="InterPro"/>
</dbReference>
<dbReference type="Gene3D" id="2.60.40.1180">
    <property type="entry name" value="Golgi alpha-mannosidase II"/>
    <property type="match status" value="1"/>
</dbReference>
<dbReference type="PROSITE" id="PS51257">
    <property type="entry name" value="PROKAR_LIPOPROTEIN"/>
    <property type="match status" value="1"/>
</dbReference>